<accession>A0A081NK37</accession>
<gene>
    <name evidence="3" type="ORF">GZ78_01635</name>
</gene>
<sequence length="350" mass="39802">MKECRSLLALLFFMNMSLAADSGIQSVSVHRQSMEAIPVNTSPLMTCPLKACDQCLPLKLLTWNVNLMTSNDFFELLIWLFGNQDMNDPELRAREIAQYIIKKDYHIVALQEIADEYLRSVVNEEMKRAGYYMTPVLGQDWKWLLSGRLFNGGVVLYSKAPIVEMQEFVFPAPVGQQGWCAIGTWYIKVRSHSGNLHVFGLHLQTVQSDSEAEYKSLIRHYDYLNKVKSALNIPKREAVIYLGDFNSDAGRQDGMAQGDEYFQLMLETLDSQQAADFANTSLPYSFDIYGNEMAKGKTPLGTLDNILCDRRNVCPITGYMKILHANQTRSRLGVLSDHYPIEGILYFTKD</sequence>
<dbReference type="eggNOG" id="COG3568">
    <property type="taxonomic scope" value="Bacteria"/>
</dbReference>
<dbReference type="AlphaFoldDB" id="A0A081NK37"/>
<dbReference type="PANTHER" id="PTHR16320">
    <property type="entry name" value="SPHINGOMYELINASE FAMILY MEMBER"/>
    <property type="match status" value="1"/>
</dbReference>
<dbReference type="GO" id="GO:0004767">
    <property type="term" value="F:sphingomyelin phosphodiesterase activity"/>
    <property type="evidence" value="ECO:0007669"/>
    <property type="project" value="InterPro"/>
</dbReference>
<dbReference type="OrthoDB" id="338539at2"/>
<name>A0A081NK37_9GAMM</name>
<dbReference type="Proteomes" id="UP000028073">
    <property type="component" value="Unassembled WGS sequence"/>
</dbReference>
<evidence type="ECO:0000259" key="2">
    <source>
        <dbReference type="Pfam" id="PF03372"/>
    </source>
</evidence>
<feature type="chain" id="PRO_5001760958" description="Endonuclease/exonuclease/phosphatase domain-containing protein" evidence="1">
    <location>
        <begin position="20"/>
        <end position="350"/>
    </location>
</feature>
<evidence type="ECO:0000313" key="4">
    <source>
        <dbReference type="Proteomes" id="UP000028073"/>
    </source>
</evidence>
<reference evidence="3 4" key="1">
    <citation type="submission" date="2014-06" db="EMBL/GenBank/DDBJ databases">
        <title>Whole Genome Sequences of Three Symbiotic Endozoicomonas Bacteria.</title>
        <authorList>
            <person name="Neave M.J."/>
            <person name="Apprill A."/>
            <person name="Voolstra C.R."/>
        </authorList>
    </citation>
    <scope>NUCLEOTIDE SEQUENCE [LARGE SCALE GENOMIC DNA]</scope>
    <source>
        <strain evidence="3 4">DSM 25634</strain>
    </source>
</reference>
<keyword evidence="1" id="KW-0732">Signal</keyword>
<organism evidence="3 4">
    <name type="scientific">Endozoicomonas numazuensis</name>
    <dbReference type="NCBI Taxonomy" id="1137799"/>
    <lineage>
        <taxon>Bacteria</taxon>
        <taxon>Pseudomonadati</taxon>
        <taxon>Pseudomonadota</taxon>
        <taxon>Gammaproteobacteria</taxon>
        <taxon>Oceanospirillales</taxon>
        <taxon>Endozoicomonadaceae</taxon>
        <taxon>Endozoicomonas</taxon>
    </lineage>
</organism>
<dbReference type="Gene3D" id="3.60.10.10">
    <property type="entry name" value="Endonuclease/exonuclease/phosphatase"/>
    <property type="match status" value="1"/>
</dbReference>
<feature type="domain" description="Endonuclease/exonuclease/phosphatase" evidence="2">
    <location>
        <begin position="61"/>
        <end position="254"/>
    </location>
</feature>
<proteinExistence type="predicted"/>
<dbReference type="SUPFAM" id="SSF56219">
    <property type="entry name" value="DNase I-like"/>
    <property type="match status" value="1"/>
</dbReference>
<comment type="caution">
    <text evidence="3">The sequence shown here is derived from an EMBL/GenBank/DDBJ whole genome shotgun (WGS) entry which is preliminary data.</text>
</comment>
<protein>
    <recommendedName>
        <fullName evidence="2">Endonuclease/exonuclease/phosphatase domain-containing protein</fullName>
    </recommendedName>
</protein>
<evidence type="ECO:0000256" key="1">
    <source>
        <dbReference type="SAM" id="SignalP"/>
    </source>
</evidence>
<evidence type="ECO:0000313" key="3">
    <source>
        <dbReference type="EMBL" id="KEQ18810.1"/>
    </source>
</evidence>
<dbReference type="Pfam" id="PF03372">
    <property type="entry name" value="Exo_endo_phos"/>
    <property type="match status" value="1"/>
</dbReference>
<dbReference type="STRING" id="1137799.GZ78_01635"/>
<dbReference type="InterPro" id="IPR005135">
    <property type="entry name" value="Endo/exonuclease/phosphatase"/>
</dbReference>
<dbReference type="PANTHER" id="PTHR16320:SF23">
    <property type="entry name" value="SPHINGOMYELINASE C 1"/>
    <property type="match status" value="1"/>
</dbReference>
<feature type="signal peptide" evidence="1">
    <location>
        <begin position="1"/>
        <end position="19"/>
    </location>
</feature>
<keyword evidence="4" id="KW-1185">Reference proteome</keyword>
<dbReference type="InterPro" id="IPR038772">
    <property type="entry name" value="Sph/SMPD2-like"/>
</dbReference>
<dbReference type="InterPro" id="IPR036691">
    <property type="entry name" value="Endo/exonu/phosph_ase_sf"/>
</dbReference>
<dbReference type="RefSeq" id="WP_034832195.1">
    <property type="nucleotide sequence ID" value="NZ_JOKH01000001.1"/>
</dbReference>
<dbReference type="EMBL" id="JOKH01000001">
    <property type="protein sequence ID" value="KEQ18810.1"/>
    <property type="molecule type" value="Genomic_DNA"/>
</dbReference>